<sequence>MSNSTARVATALPRRYMGQLCKHFEHKLAVQLEEEAGRIEFPMGVCLLRAEPETLVMRAEAADAEALAKLEDVVARHLVRFMFREPVTVDWVREAG</sequence>
<protein>
    <submittedName>
        <fullName evidence="1">DUF2218 domain-containing protein</fullName>
    </submittedName>
</protein>
<organism evidence="1 2">
    <name type="scientific">Roseomonas acroporae</name>
    <dbReference type="NCBI Taxonomy" id="2937791"/>
    <lineage>
        <taxon>Bacteria</taxon>
        <taxon>Pseudomonadati</taxon>
        <taxon>Pseudomonadota</taxon>
        <taxon>Alphaproteobacteria</taxon>
        <taxon>Acetobacterales</taxon>
        <taxon>Roseomonadaceae</taxon>
        <taxon>Roseomonas</taxon>
    </lineage>
</organism>
<dbReference type="PIRSF" id="PIRSF028291">
    <property type="entry name" value="UCP028291"/>
    <property type="match status" value="1"/>
</dbReference>
<dbReference type="Pfam" id="PF09981">
    <property type="entry name" value="DUF2218"/>
    <property type="match status" value="1"/>
</dbReference>
<dbReference type="EMBL" id="JALPRX010000017">
    <property type="protein sequence ID" value="MCK8783784.1"/>
    <property type="molecule type" value="Genomic_DNA"/>
</dbReference>
<dbReference type="AlphaFoldDB" id="A0A9X1Y406"/>
<keyword evidence="2" id="KW-1185">Reference proteome</keyword>
<dbReference type="RefSeq" id="WP_248665906.1">
    <property type="nucleotide sequence ID" value="NZ_JALPRX010000017.1"/>
</dbReference>
<gene>
    <name evidence="1" type="ORF">M0638_05230</name>
</gene>
<dbReference type="Proteomes" id="UP001139516">
    <property type="component" value="Unassembled WGS sequence"/>
</dbReference>
<dbReference type="Gene3D" id="3.30.310.50">
    <property type="entry name" value="Alpha-D-phosphohexomutase, C-terminal domain"/>
    <property type="match status" value="1"/>
</dbReference>
<accession>A0A9X1Y406</accession>
<dbReference type="InterPro" id="IPR014543">
    <property type="entry name" value="UCP028291"/>
</dbReference>
<reference evidence="1" key="1">
    <citation type="submission" date="2022-04" db="EMBL/GenBank/DDBJ databases">
        <title>Roseomonas acroporae sp. nov., isolated from coral Acropora digitifera.</title>
        <authorList>
            <person name="Sun H."/>
        </authorList>
    </citation>
    <scope>NUCLEOTIDE SEQUENCE</scope>
    <source>
        <strain evidence="1">NAR14</strain>
    </source>
</reference>
<evidence type="ECO:0000313" key="2">
    <source>
        <dbReference type="Proteomes" id="UP001139516"/>
    </source>
</evidence>
<comment type="caution">
    <text evidence="1">The sequence shown here is derived from an EMBL/GenBank/DDBJ whole genome shotgun (WGS) entry which is preliminary data.</text>
</comment>
<evidence type="ECO:0000313" key="1">
    <source>
        <dbReference type="EMBL" id="MCK8783784.1"/>
    </source>
</evidence>
<name>A0A9X1Y406_9PROT</name>
<proteinExistence type="predicted"/>